<dbReference type="EMBL" id="RYZH01000066">
    <property type="protein sequence ID" value="RUL82950.1"/>
    <property type="molecule type" value="Genomic_DNA"/>
</dbReference>
<name>A0A432MDN8_9BACT</name>
<evidence type="ECO:0000256" key="2">
    <source>
        <dbReference type="ARBA" id="ARBA00022737"/>
    </source>
</evidence>
<dbReference type="InterPro" id="IPR001680">
    <property type="entry name" value="WD40_rpt"/>
</dbReference>
<keyword evidence="2" id="KW-0677">Repeat</keyword>
<dbReference type="Pfam" id="PF00400">
    <property type="entry name" value="WD40"/>
    <property type="match status" value="5"/>
</dbReference>
<reference evidence="6 7" key="1">
    <citation type="submission" date="2018-12" db="EMBL/GenBank/DDBJ databases">
        <authorList>
            <person name="Toschakov S.V."/>
        </authorList>
    </citation>
    <scope>NUCLEOTIDE SEQUENCE [LARGE SCALE GENOMIC DNA]</scope>
    <source>
        <strain evidence="6 7">GM2012</strain>
    </source>
</reference>
<feature type="transmembrane region" description="Helical" evidence="5">
    <location>
        <begin position="84"/>
        <end position="104"/>
    </location>
</feature>
<protein>
    <submittedName>
        <fullName evidence="6">Uncharacterized protein</fullName>
    </submittedName>
</protein>
<dbReference type="InterPro" id="IPR019775">
    <property type="entry name" value="WD40_repeat_CS"/>
</dbReference>
<dbReference type="InterPro" id="IPR015943">
    <property type="entry name" value="WD40/YVTN_repeat-like_dom_sf"/>
</dbReference>
<feature type="repeat" description="WD" evidence="3">
    <location>
        <begin position="285"/>
        <end position="317"/>
    </location>
</feature>
<dbReference type="SMART" id="SM00320">
    <property type="entry name" value="WD40"/>
    <property type="match status" value="6"/>
</dbReference>
<evidence type="ECO:0000256" key="3">
    <source>
        <dbReference type="PROSITE-ProRule" id="PRU00221"/>
    </source>
</evidence>
<feature type="region of interest" description="Disordered" evidence="4">
    <location>
        <begin position="1"/>
        <end position="20"/>
    </location>
</feature>
<proteinExistence type="predicted"/>
<evidence type="ECO:0000256" key="4">
    <source>
        <dbReference type="SAM" id="MobiDB-lite"/>
    </source>
</evidence>
<keyword evidence="1 3" id="KW-0853">WD repeat</keyword>
<dbReference type="AlphaFoldDB" id="A0A432MDN8"/>
<keyword evidence="5" id="KW-0472">Membrane</keyword>
<gene>
    <name evidence="6" type="ORF">TsocGM_22900</name>
</gene>
<evidence type="ECO:0000256" key="1">
    <source>
        <dbReference type="ARBA" id="ARBA00022574"/>
    </source>
</evidence>
<keyword evidence="7" id="KW-1185">Reference proteome</keyword>
<dbReference type="PROSITE" id="PS50082">
    <property type="entry name" value="WD_REPEATS_2"/>
    <property type="match status" value="3"/>
</dbReference>
<organism evidence="6 7">
    <name type="scientific">Tautonia sociabilis</name>
    <dbReference type="NCBI Taxonomy" id="2080755"/>
    <lineage>
        <taxon>Bacteria</taxon>
        <taxon>Pseudomonadati</taxon>
        <taxon>Planctomycetota</taxon>
        <taxon>Planctomycetia</taxon>
        <taxon>Isosphaerales</taxon>
        <taxon>Isosphaeraceae</taxon>
        <taxon>Tautonia</taxon>
    </lineage>
</organism>
<dbReference type="PANTHER" id="PTHR19879:SF9">
    <property type="entry name" value="TRANSCRIPTION INITIATION FACTOR TFIID SUBUNIT 5"/>
    <property type="match status" value="1"/>
</dbReference>
<dbReference type="PANTHER" id="PTHR19879">
    <property type="entry name" value="TRANSCRIPTION INITIATION FACTOR TFIID"/>
    <property type="match status" value="1"/>
</dbReference>
<feature type="repeat" description="WD" evidence="3">
    <location>
        <begin position="338"/>
        <end position="369"/>
    </location>
</feature>
<dbReference type="PROSITE" id="PS00678">
    <property type="entry name" value="WD_REPEATS_1"/>
    <property type="match status" value="1"/>
</dbReference>
<dbReference type="InterPro" id="IPR036322">
    <property type="entry name" value="WD40_repeat_dom_sf"/>
</dbReference>
<sequence>MGITAPSRPPGARSSQRGPWARMVLRGSAPPLRAGARVVAWCDAGTKGTIMATSATARRDDCSHREIEGQGRARAIARRGGRGFAGPGLIVVVLLLAALAYPLVSDPGPGGSRIELPRGSLVSDVAFAPGGAAVYLDHKLLGPTIVDVEGGRLRMGRSAAGMEIARMAVDPSGRSVAVADAGGSIRLLDPDSLRPIRELLGHQCRVMDMAFSADGSRLLSVDSKGIIRVWDPGSGRVECEFERPDVLVSCAFAPDGTSVAVGGRDGTIEVIPADGSGSDSVRWEAHGPRQIVFDLAYSPDGRTLVSLGLDGSVRLWEGESGWASKREIRFDGKVSLCVAMTSDGRTLATGHIDGSVRLWDATTGAMLQERRVDRLQASSVSFSPDGRRLVVGSGGSVSLIDLSESV</sequence>
<reference evidence="6 7" key="2">
    <citation type="submission" date="2019-01" db="EMBL/GenBank/DDBJ databases">
        <title>Tautonia sociabilis, a novel thermotolerant planctomycete of Isosphaeraceae family, isolated from a 4000 m deep subterranean habitat.</title>
        <authorList>
            <person name="Kovaleva O.L."/>
            <person name="Elcheninov A.G."/>
            <person name="Van Heerden E."/>
            <person name="Toshchakov S.V."/>
            <person name="Novikov A."/>
            <person name="Bonch-Osmolovskaya E.A."/>
            <person name="Kublanov I.V."/>
        </authorList>
    </citation>
    <scope>NUCLEOTIDE SEQUENCE [LARGE SCALE GENOMIC DNA]</scope>
    <source>
        <strain evidence="6 7">GM2012</strain>
    </source>
</reference>
<evidence type="ECO:0000313" key="7">
    <source>
        <dbReference type="Proteomes" id="UP000280296"/>
    </source>
</evidence>
<dbReference type="Gene3D" id="2.130.10.10">
    <property type="entry name" value="YVTN repeat-like/Quinoprotein amine dehydrogenase"/>
    <property type="match status" value="2"/>
</dbReference>
<dbReference type="PROSITE" id="PS50294">
    <property type="entry name" value="WD_REPEATS_REGION"/>
    <property type="match status" value="2"/>
</dbReference>
<dbReference type="Proteomes" id="UP000280296">
    <property type="component" value="Unassembled WGS sequence"/>
</dbReference>
<feature type="repeat" description="WD" evidence="3">
    <location>
        <begin position="199"/>
        <end position="231"/>
    </location>
</feature>
<evidence type="ECO:0000256" key="5">
    <source>
        <dbReference type="SAM" id="Phobius"/>
    </source>
</evidence>
<comment type="caution">
    <text evidence="6">The sequence shown here is derived from an EMBL/GenBank/DDBJ whole genome shotgun (WGS) entry which is preliminary data.</text>
</comment>
<accession>A0A432MDN8</accession>
<keyword evidence="5" id="KW-0812">Transmembrane</keyword>
<dbReference type="SUPFAM" id="SSF50978">
    <property type="entry name" value="WD40 repeat-like"/>
    <property type="match status" value="1"/>
</dbReference>
<keyword evidence="5" id="KW-1133">Transmembrane helix</keyword>
<evidence type="ECO:0000313" key="6">
    <source>
        <dbReference type="EMBL" id="RUL82950.1"/>
    </source>
</evidence>